<dbReference type="Pfam" id="PF21089">
    <property type="entry name" value="PKS_DH_N"/>
    <property type="match status" value="1"/>
</dbReference>
<dbReference type="InterPro" id="IPR014043">
    <property type="entry name" value="Acyl_transferase_dom"/>
</dbReference>
<dbReference type="SMART" id="SM00827">
    <property type="entry name" value="PKS_AT"/>
    <property type="match status" value="2"/>
</dbReference>
<evidence type="ECO:0000256" key="2">
    <source>
        <dbReference type="ARBA" id="ARBA00022553"/>
    </source>
</evidence>
<dbReference type="InterPro" id="IPR016035">
    <property type="entry name" value="Acyl_Trfase/lysoPLipase"/>
</dbReference>
<dbReference type="PANTHER" id="PTHR43775:SF37">
    <property type="entry name" value="SI:DKEY-61P9.11"/>
    <property type="match status" value="1"/>
</dbReference>
<dbReference type="PROSITE" id="PS50075">
    <property type="entry name" value="CARRIER"/>
    <property type="match status" value="2"/>
</dbReference>
<dbReference type="InterPro" id="IPR032821">
    <property type="entry name" value="PKS_assoc"/>
</dbReference>
<dbReference type="InterPro" id="IPR014030">
    <property type="entry name" value="Ketoacyl_synth_N"/>
</dbReference>
<feature type="domain" description="Carrier" evidence="6">
    <location>
        <begin position="1612"/>
        <end position="1686"/>
    </location>
</feature>
<dbReference type="Pfam" id="PF16197">
    <property type="entry name" value="KAsynt_C_assoc"/>
    <property type="match status" value="1"/>
</dbReference>
<keyword evidence="10" id="KW-1185">Reference proteome</keyword>
<dbReference type="CDD" id="cd00833">
    <property type="entry name" value="PKS"/>
    <property type="match status" value="1"/>
</dbReference>
<dbReference type="Gene3D" id="3.40.47.10">
    <property type="match status" value="1"/>
</dbReference>
<keyword evidence="3 9" id="KW-0808">Transferase</keyword>
<dbReference type="FunFam" id="3.40.366.10:FF:000002">
    <property type="entry name" value="Probable polyketide synthase 2"/>
    <property type="match status" value="1"/>
</dbReference>
<dbReference type="InterPro" id="IPR018201">
    <property type="entry name" value="Ketoacyl_synth_AS"/>
</dbReference>
<keyword evidence="1" id="KW-0596">Phosphopantetheine</keyword>
<dbReference type="InterPro" id="IPR042104">
    <property type="entry name" value="PKS_dehydratase_sf"/>
</dbReference>
<evidence type="ECO:0000259" key="7">
    <source>
        <dbReference type="PROSITE" id="PS52004"/>
    </source>
</evidence>
<dbReference type="GO" id="GO:0006633">
    <property type="term" value="P:fatty acid biosynthetic process"/>
    <property type="evidence" value="ECO:0007669"/>
    <property type="project" value="InterPro"/>
</dbReference>
<keyword evidence="2" id="KW-0597">Phosphoprotein</keyword>
<dbReference type="PANTHER" id="PTHR43775">
    <property type="entry name" value="FATTY ACID SYNTHASE"/>
    <property type="match status" value="1"/>
</dbReference>
<dbReference type="Gene3D" id="1.10.1200.10">
    <property type="entry name" value="ACP-like"/>
    <property type="match status" value="2"/>
</dbReference>
<dbReference type="PROSITE" id="PS00012">
    <property type="entry name" value="PHOSPHOPANTETHEINE"/>
    <property type="match status" value="1"/>
</dbReference>
<accession>A0A7W9HHM8</accession>
<dbReference type="EMBL" id="JACHMO010000001">
    <property type="protein sequence ID" value="MBB5802201.1"/>
    <property type="molecule type" value="Genomic_DNA"/>
</dbReference>
<dbReference type="Gene3D" id="3.40.366.10">
    <property type="entry name" value="Malonyl-Coenzyme A Acyl Carrier Protein, domain 2"/>
    <property type="match status" value="2"/>
</dbReference>
<dbReference type="InterPro" id="IPR049900">
    <property type="entry name" value="PKS_mFAS_DH"/>
</dbReference>
<dbReference type="InterPro" id="IPR006162">
    <property type="entry name" value="Ppantetheine_attach_site"/>
</dbReference>
<feature type="active site" description="Proton donor; for dehydratase activity" evidence="5">
    <location>
        <position position="1496"/>
    </location>
</feature>
<dbReference type="Pfam" id="PF02801">
    <property type="entry name" value="Ketoacyl-synt_C"/>
    <property type="match status" value="1"/>
</dbReference>
<comment type="caution">
    <text evidence="9">The sequence shown here is derived from an EMBL/GenBank/DDBJ whole genome shotgun (WGS) entry which is preliminary data.</text>
</comment>
<dbReference type="PROSITE" id="PS52004">
    <property type="entry name" value="KS3_2"/>
    <property type="match status" value="1"/>
</dbReference>
<dbReference type="GO" id="GO:0031177">
    <property type="term" value="F:phosphopantetheine binding"/>
    <property type="evidence" value="ECO:0007669"/>
    <property type="project" value="InterPro"/>
</dbReference>
<dbReference type="InterPro" id="IPR049552">
    <property type="entry name" value="PKS_DH_N"/>
</dbReference>
<dbReference type="GO" id="GO:0004312">
    <property type="term" value="F:fatty acid synthase activity"/>
    <property type="evidence" value="ECO:0007669"/>
    <property type="project" value="TreeGrafter"/>
</dbReference>
<dbReference type="InterPro" id="IPR036736">
    <property type="entry name" value="ACP-like_sf"/>
</dbReference>
<feature type="domain" description="Ketosynthase family 3 (KS3)" evidence="7">
    <location>
        <begin position="93"/>
        <end position="508"/>
    </location>
</feature>
<dbReference type="Pfam" id="PF00550">
    <property type="entry name" value="PP-binding"/>
    <property type="match status" value="2"/>
</dbReference>
<evidence type="ECO:0000256" key="4">
    <source>
        <dbReference type="ARBA" id="ARBA00023315"/>
    </source>
</evidence>
<evidence type="ECO:0000313" key="10">
    <source>
        <dbReference type="Proteomes" id="UP000552097"/>
    </source>
</evidence>
<protein>
    <submittedName>
        <fullName evidence="9">Acyl transferase domain-containing protein</fullName>
    </submittedName>
</protein>
<dbReference type="RefSeq" id="WP_184918771.1">
    <property type="nucleotide sequence ID" value="NZ_JACHMO010000001.1"/>
</dbReference>
<dbReference type="SUPFAM" id="SSF47336">
    <property type="entry name" value="ACP-like"/>
    <property type="match status" value="2"/>
</dbReference>
<feature type="region of interest" description="C-terminal hotdog fold" evidence="5">
    <location>
        <begin position="1436"/>
        <end position="1575"/>
    </location>
</feature>
<dbReference type="Pfam" id="PF00698">
    <property type="entry name" value="Acyl_transf_1"/>
    <property type="match status" value="2"/>
</dbReference>
<evidence type="ECO:0000256" key="3">
    <source>
        <dbReference type="ARBA" id="ARBA00022679"/>
    </source>
</evidence>
<dbReference type="SUPFAM" id="SSF55048">
    <property type="entry name" value="Probable ACP-binding domain of malonyl-CoA ACP transacylase"/>
    <property type="match status" value="2"/>
</dbReference>
<dbReference type="Gene3D" id="3.10.129.110">
    <property type="entry name" value="Polyketide synthase dehydratase"/>
    <property type="match status" value="1"/>
</dbReference>
<feature type="region of interest" description="N-terminal hotdog fold" evidence="5">
    <location>
        <begin position="1298"/>
        <end position="1421"/>
    </location>
</feature>
<sequence>MHRTEHLRARLRAELARLLEVDPAEVDEDDRFANLGLDSLRATALADALSGVLGDRVSPALLWAYPTVSELVHHLTRPAPVETTVRHASSAREEEVAVIGMACRFPGAGDIDAFWELLRTGTDAVKPVPPDRWTPDPTLVGMPDHAGFLDQPVDAFDPLFFEISPREAAEIDPQHRLFLEVACEALEAAGVAGDALRNSRTGVYAGAIWHDYADLHGTDVDRLSPHTATGQALGMVANRLSYALGLRGPSMTLDSACSSSLLSVHLACQSIRSGESDMAVAGGVNLLLSMATMASLAQFGGLAPDGRCKAFDARGDGFGRGEGCGVVVLKPLSRALADGDRIWCVIKGSAVNNDGPSNGLTAPNPLAQQEVLRDACERAGVPPGDVHYVETHGTGTALGDPIEASALGAAFGSGRSADERLVIGSVKTNIGHLEGAAGIAGLIKTALCLHHGQVPPNLHFDEPNPHIDFDRLRLRVPRAVEEWPPDRRLAGVSSFGWGGTNVHVVLGGWTEPAPPAEFTPAHDADGHARIAFVCSPHGHQWVGMGRLMLRTEPVFRSAIERCDRALAPHTGWSLLDELFADEDRVRYDDVSVTQPILFAVQVALAAWLASRGVLPDTVAGHSLGEISAAVIAGFLDIPEAARLVHHYSRHQRLLAGRGEGMAVVELSATELGEEAERAGVVVAARNGPRSTSLAGSVAALEGLLADLKARGVLCAMVKVGVAAHSPAIDEVKDDLVAAIGELAVTPGRIPMISTVTGAPVEVSQLDAAYFARNLREQVLLADVTAKLLADGHDVLVELSANPVLLSALRQSAEDAGGAATVLGTMTRGDDDRAGVREALLELDRLGAVRPVPTGSAELFTLSAKTTAALREHAGQVAAVVDGSRPMPDLAAAAARRPDHPYRLAAVAGTSGELADVLRDYAEGAHSGGLRAATRPARQPKVAFVFPGQGSQWIGMGRELLAGEPVFHAVMRECDAAIARFVDWSLLDELLADESTARLDRIDVVQPTLFAMEVALAKLWESWGVLPSAVVGHSMGEVAASYIAGAVSLDDAARVICRRSKLMRRAGGQGAMLAVELTANEAAEAIGDRRELVSIAVSNSRRSTVLSGDRAVLTAVADELARREVFHRWVKVDVASHSPRMDHLRDDLVELLDGVSGRSPRVPMYSTVSGRLAEGAELDAGYWFRNLRMPVRFGDQIENLVRAGHTVFVEMSPHPILLPAVQQVAADLGSTDVTVLPSLRRGEPSRRVLLDSLGALYVLGAPVDRERASTPGRRTVALPHYPWQRERYRLEVRSRSRRGSLLGDRLDSAIERGAHYWQPELDLDTAAIGDHVIGGRAVVPGSAYLDMALRAAREVLPGSEGFEAKAVRFRRPFVIGESGRRAQIALILDETTGSGAVRFFEDGENGFASVAELDLSTTATAPPEVSADATAIRRRLAADGIPGDEFYARLAERGLAYGPAYRRIRRVSSAEQEAFAEITAAPRRRDDGCVVDPAVLDAALQTAVAPALGPEGGLISVGIERVVVRRSLIEDCYAHAVVRPYERGFKADVSVYDLSGEVVVGVTGLALVRSTPVFPADADTPVAAGGESRPAGRIPALVRDSLLKMSSGAHRRAAIETAAAECVATVARIPAASIDPDMPLRALGINSLMAMELRNQLEGRFEITLSTTTILNHPTVRALAPLVARQAGVPLDDAVIDSA</sequence>
<dbReference type="Proteomes" id="UP000552097">
    <property type="component" value="Unassembled WGS sequence"/>
</dbReference>
<evidence type="ECO:0000259" key="8">
    <source>
        <dbReference type="PROSITE" id="PS52019"/>
    </source>
</evidence>
<dbReference type="Pfam" id="PF14765">
    <property type="entry name" value="PS-DH"/>
    <property type="match status" value="1"/>
</dbReference>
<dbReference type="InterPro" id="IPR009081">
    <property type="entry name" value="PP-bd_ACP"/>
</dbReference>
<evidence type="ECO:0000313" key="9">
    <source>
        <dbReference type="EMBL" id="MBB5802201.1"/>
    </source>
</evidence>
<dbReference type="SMART" id="SM00825">
    <property type="entry name" value="PKS_KS"/>
    <property type="match status" value="1"/>
</dbReference>
<dbReference type="InterPro" id="IPR001227">
    <property type="entry name" value="Ac_transferase_dom_sf"/>
</dbReference>
<feature type="active site" description="Proton acceptor; for dehydratase activity" evidence="5">
    <location>
        <position position="1330"/>
    </location>
</feature>
<dbReference type="InterPro" id="IPR020841">
    <property type="entry name" value="PKS_Beta-ketoAc_synthase_dom"/>
</dbReference>
<dbReference type="SMART" id="SM00823">
    <property type="entry name" value="PKS_PP"/>
    <property type="match status" value="2"/>
</dbReference>
<evidence type="ECO:0000256" key="1">
    <source>
        <dbReference type="ARBA" id="ARBA00022450"/>
    </source>
</evidence>
<feature type="domain" description="Carrier" evidence="6">
    <location>
        <begin position="5"/>
        <end position="79"/>
    </location>
</feature>
<dbReference type="InterPro" id="IPR020806">
    <property type="entry name" value="PKS_PP-bd"/>
</dbReference>
<proteinExistence type="predicted"/>
<dbReference type="SMART" id="SM00826">
    <property type="entry name" value="PKS_DH"/>
    <property type="match status" value="1"/>
</dbReference>
<dbReference type="GO" id="GO:0004315">
    <property type="term" value="F:3-oxoacyl-[acyl-carrier-protein] synthase activity"/>
    <property type="evidence" value="ECO:0007669"/>
    <property type="project" value="InterPro"/>
</dbReference>
<dbReference type="Pfam" id="PF00109">
    <property type="entry name" value="ketoacyl-synt"/>
    <property type="match status" value="1"/>
</dbReference>
<dbReference type="PROSITE" id="PS52019">
    <property type="entry name" value="PKS_MFAS_DH"/>
    <property type="match status" value="1"/>
</dbReference>
<dbReference type="PROSITE" id="PS00606">
    <property type="entry name" value="KS3_1"/>
    <property type="match status" value="1"/>
</dbReference>
<evidence type="ECO:0000256" key="5">
    <source>
        <dbReference type="PROSITE-ProRule" id="PRU01363"/>
    </source>
</evidence>
<dbReference type="SMART" id="SM01294">
    <property type="entry name" value="PKS_PP_betabranch"/>
    <property type="match status" value="1"/>
</dbReference>
<dbReference type="InterPro" id="IPR014031">
    <property type="entry name" value="Ketoacyl_synth_C"/>
</dbReference>
<name>A0A7W9HHM8_9PSEU</name>
<dbReference type="FunFam" id="3.40.47.10:FF:000019">
    <property type="entry name" value="Polyketide synthase type I"/>
    <property type="match status" value="1"/>
</dbReference>
<dbReference type="Gene3D" id="3.30.70.3290">
    <property type="match status" value="2"/>
</dbReference>
<dbReference type="InterPro" id="IPR016039">
    <property type="entry name" value="Thiolase-like"/>
</dbReference>
<organism evidence="9 10">
    <name type="scientific">Saccharothrix ecbatanensis</name>
    <dbReference type="NCBI Taxonomy" id="1105145"/>
    <lineage>
        <taxon>Bacteria</taxon>
        <taxon>Bacillati</taxon>
        <taxon>Actinomycetota</taxon>
        <taxon>Actinomycetes</taxon>
        <taxon>Pseudonocardiales</taxon>
        <taxon>Pseudonocardiaceae</taxon>
        <taxon>Saccharothrix</taxon>
    </lineage>
</organism>
<gene>
    <name evidence="9" type="ORF">F4560_001969</name>
</gene>
<feature type="domain" description="PKS/mFAS DH" evidence="8">
    <location>
        <begin position="1298"/>
        <end position="1575"/>
    </location>
</feature>
<keyword evidence="4" id="KW-0012">Acyltransferase</keyword>
<dbReference type="SUPFAM" id="SSF52151">
    <property type="entry name" value="FabD/lysophospholipase-like"/>
    <property type="match status" value="2"/>
</dbReference>
<dbReference type="InterPro" id="IPR020807">
    <property type="entry name" value="PKS_DH"/>
</dbReference>
<dbReference type="InterPro" id="IPR049551">
    <property type="entry name" value="PKS_DH_C"/>
</dbReference>
<evidence type="ECO:0000259" key="6">
    <source>
        <dbReference type="PROSITE" id="PS50075"/>
    </source>
</evidence>
<reference evidence="9 10" key="1">
    <citation type="submission" date="2020-08" db="EMBL/GenBank/DDBJ databases">
        <title>Sequencing the genomes of 1000 actinobacteria strains.</title>
        <authorList>
            <person name="Klenk H.-P."/>
        </authorList>
    </citation>
    <scope>NUCLEOTIDE SEQUENCE [LARGE SCALE GENOMIC DNA]</scope>
    <source>
        <strain evidence="9 10">DSM 45486</strain>
    </source>
</reference>
<dbReference type="SUPFAM" id="SSF53901">
    <property type="entry name" value="Thiolase-like"/>
    <property type="match status" value="1"/>
</dbReference>
<dbReference type="InterPro" id="IPR016036">
    <property type="entry name" value="Malonyl_transacylase_ACP-bd"/>
</dbReference>
<dbReference type="InterPro" id="IPR050091">
    <property type="entry name" value="PKS_NRPS_Biosynth_Enz"/>
</dbReference>